<reference evidence="2 3" key="1">
    <citation type="submission" date="2007-05" db="EMBL/GenBank/DDBJ databases">
        <title>Complete sequence of Thermosipho melanesiensis BI429.</title>
        <authorList>
            <consortium name="US DOE Joint Genome Institute"/>
            <person name="Copeland A."/>
            <person name="Lucas S."/>
            <person name="Lapidus A."/>
            <person name="Barry K."/>
            <person name="Glavina del Rio T."/>
            <person name="Dalin E."/>
            <person name="Tice H."/>
            <person name="Pitluck S."/>
            <person name="Chertkov O."/>
            <person name="Brettin T."/>
            <person name="Bruce D."/>
            <person name="Detter J.C."/>
            <person name="Han C."/>
            <person name="Schmutz J."/>
            <person name="Larimer F."/>
            <person name="Land M."/>
            <person name="Hauser L."/>
            <person name="Kyrpides N."/>
            <person name="Mikhailova N."/>
            <person name="Nelson K."/>
            <person name="Gogarten J.P."/>
            <person name="Noll K."/>
            <person name="Richardson P."/>
        </authorList>
    </citation>
    <scope>NUCLEOTIDE SEQUENCE [LARGE SCALE GENOMIC DNA]</scope>
    <source>
        <strain evidence="3">DSM 12029 / CIP 104789 / BI429</strain>
    </source>
</reference>
<gene>
    <name evidence="2" type="ordered locus">Tmel_1082</name>
</gene>
<dbReference type="Proteomes" id="UP000001110">
    <property type="component" value="Chromosome"/>
</dbReference>
<accession>A6LLZ1</accession>
<dbReference type="EMBL" id="CP000716">
    <property type="protein sequence ID" value="ABR30942.1"/>
    <property type="molecule type" value="Genomic_DNA"/>
</dbReference>
<dbReference type="RefSeq" id="WP_012057302.1">
    <property type="nucleotide sequence ID" value="NC_009616.1"/>
</dbReference>
<dbReference type="KEGG" id="tme:Tmel_1082"/>
<keyword evidence="1" id="KW-0472">Membrane</keyword>
<sequence length="58" mass="6854">MKITKSFFVNTYDTGKNHSFSVVLFFIVECDTIYLLYDYDVTFELKYFDNISVGFSKV</sequence>
<dbReference type="AlphaFoldDB" id="A6LLZ1"/>
<feature type="transmembrane region" description="Helical" evidence="1">
    <location>
        <begin position="20"/>
        <end position="37"/>
    </location>
</feature>
<evidence type="ECO:0000313" key="2">
    <source>
        <dbReference type="EMBL" id="ABR30942.1"/>
    </source>
</evidence>
<dbReference type="HOGENOM" id="CLU_2977793_0_0_0"/>
<dbReference type="STRING" id="391009.Tmel_1082"/>
<protein>
    <submittedName>
        <fullName evidence="2">Uncharacterized protein</fullName>
    </submittedName>
</protein>
<organism evidence="2 3">
    <name type="scientific">Thermosipho melanesiensis (strain DSM 12029 / CIP 104789 / BI429)</name>
    <dbReference type="NCBI Taxonomy" id="391009"/>
    <lineage>
        <taxon>Bacteria</taxon>
        <taxon>Thermotogati</taxon>
        <taxon>Thermotogota</taxon>
        <taxon>Thermotogae</taxon>
        <taxon>Thermotogales</taxon>
        <taxon>Fervidobacteriaceae</taxon>
        <taxon>Thermosipho</taxon>
    </lineage>
</organism>
<evidence type="ECO:0000313" key="3">
    <source>
        <dbReference type="Proteomes" id="UP000001110"/>
    </source>
</evidence>
<keyword evidence="1" id="KW-1133">Transmembrane helix</keyword>
<keyword evidence="1" id="KW-0812">Transmembrane</keyword>
<evidence type="ECO:0000256" key="1">
    <source>
        <dbReference type="SAM" id="Phobius"/>
    </source>
</evidence>
<proteinExistence type="predicted"/>
<reference evidence="2 3" key="2">
    <citation type="journal article" date="2009" name="Proc. Natl. Acad. Sci. U.S.A.">
        <title>On the chimeric nature, thermophilic origin, and phylogenetic placement of the Thermotogales.</title>
        <authorList>
            <person name="Zhaxybayeva O."/>
            <person name="Swithers K.S."/>
            <person name="Lapierre P."/>
            <person name="Fournier G.P."/>
            <person name="Bickhart D.M."/>
            <person name="DeBoy R.T."/>
            <person name="Nelson K.E."/>
            <person name="Nesbo C.L."/>
            <person name="Doolittle W.F."/>
            <person name="Gogarten J.P."/>
            <person name="Noll K.M."/>
        </authorList>
    </citation>
    <scope>NUCLEOTIDE SEQUENCE [LARGE SCALE GENOMIC DNA]</scope>
    <source>
        <strain evidence="3">DSM 12029 / CIP 104789 / BI429</strain>
    </source>
</reference>
<name>A6LLZ1_THEM4</name>